<dbReference type="Gene3D" id="3.40.190.10">
    <property type="entry name" value="Periplasmic binding protein-like II"/>
    <property type="match status" value="2"/>
</dbReference>
<dbReference type="SUPFAM" id="SSF53850">
    <property type="entry name" value="Periplasmic binding protein-like II"/>
    <property type="match status" value="1"/>
</dbReference>
<gene>
    <name evidence="2" type="ORF">UFOPK1827_00261</name>
    <name evidence="3" type="ORF">UFOPK2000_00737</name>
    <name evidence="4" type="ORF">UFOPK3708_00272</name>
</gene>
<dbReference type="EMBL" id="CAEZUO010000006">
    <property type="protein sequence ID" value="CAB4596146.1"/>
    <property type="molecule type" value="Genomic_DNA"/>
</dbReference>
<evidence type="ECO:0000313" key="3">
    <source>
        <dbReference type="EMBL" id="CAB4631318.1"/>
    </source>
</evidence>
<keyword evidence="1" id="KW-0812">Transmembrane</keyword>
<accession>A0A6J6G4E8</accession>
<evidence type="ECO:0000313" key="4">
    <source>
        <dbReference type="EMBL" id="CAB4921255.1"/>
    </source>
</evidence>
<name>A0A6J6G4E8_9ZZZZ</name>
<reference evidence="2" key="1">
    <citation type="submission" date="2020-05" db="EMBL/GenBank/DDBJ databases">
        <authorList>
            <person name="Chiriac C."/>
            <person name="Salcher M."/>
            <person name="Ghai R."/>
            <person name="Kavagutti S V."/>
        </authorList>
    </citation>
    <scope>NUCLEOTIDE SEQUENCE</scope>
</reference>
<protein>
    <submittedName>
        <fullName evidence="2">Unannotated protein</fullName>
    </submittedName>
</protein>
<keyword evidence="1" id="KW-1133">Transmembrane helix</keyword>
<dbReference type="EMBL" id="CAFBNA010000007">
    <property type="protein sequence ID" value="CAB4921255.1"/>
    <property type="molecule type" value="Genomic_DNA"/>
</dbReference>
<dbReference type="AlphaFoldDB" id="A0A6J6G4E8"/>
<dbReference type="EMBL" id="CAEZVK010000066">
    <property type="protein sequence ID" value="CAB4631318.1"/>
    <property type="molecule type" value="Genomic_DNA"/>
</dbReference>
<proteinExistence type="predicted"/>
<evidence type="ECO:0000313" key="2">
    <source>
        <dbReference type="EMBL" id="CAB4596146.1"/>
    </source>
</evidence>
<feature type="transmembrane region" description="Helical" evidence="1">
    <location>
        <begin position="635"/>
        <end position="660"/>
    </location>
</feature>
<evidence type="ECO:0000256" key="1">
    <source>
        <dbReference type="SAM" id="Phobius"/>
    </source>
</evidence>
<keyword evidence="1" id="KW-0472">Membrane</keyword>
<sequence length="670" mass="69162">MLLVVAGLPFGANRADAANAPTPWTVSVSPSTELSDGARIRVTLKTDSAHPISSAKAQVCRPGVNYETSTSFVPSADFSIGGPNCPSVPISTSADLSVTDGNTYTNATRPMGETFTMLVGVGTVGWNDLAGQPRTLTCDAQSPCDLVVQVRGIGNDGILRWVPYVQRLEYRIDDPIAGCGGPAAGIVSSASSDRMSRLWIDLTLDQCHSPGAQTGAISSSSFAGEGSGLDMFSRSDVDIAYSGVGYDQAAGLGRGNQSDPLTPRASVNIPVAVNATVLAVGNGHPDVNGEKVPYSDVKLTLDEVTAMITGGPDQIGNVLPDIYARNPQLQATGMFNSASSIRVGAVPDAESTTWFMSGALDVLRPNQWKVPNNNSFGPDAGRDRGTVASFALADPSFQGVLNLYTGTSILDKTIKLLSTNEYGGVWTVTDLATARFLGLTVVQIQNASGAFVEPTQASMSAALEGMTPTADGRLLPNYSVTAASGGAEPYPLTFVEYAVAPLKPLVDSGCNARPTSQTNLVTWLTYLTNEGQQHLPDGLEPITPEMATAGATAIARLGTSPNTCVPVPLNPNAGGSSNAGGGDSSILTRGVIGGRSGAASKVVPAGSTVAVDAQLASVQAEMPEFVRRSASGNALALFGLVAVLALLTLSAMATSGRLSIDRFRRSGRSS</sequence>
<organism evidence="2">
    <name type="scientific">freshwater metagenome</name>
    <dbReference type="NCBI Taxonomy" id="449393"/>
    <lineage>
        <taxon>unclassified sequences</taxon>
        <taxon>metagenomes</taxon>
        <taxon>ecological metagenomes</taxon>
    </lineage>
</organism>